<feature type="domain" description="Brl1/Brr6" evidence="3">
    <location>
        <begin position="1"/>
        <end position="120"/>
    </location>
</feature>
<dbReference type="InterPro" id="IPR040202">
    <property type="entry name" value="Brl1/Brr6"/>
</dbReference>
<dbReference type="SMART" id="SM01042">
    <property type="entry name" value="Brr6_like_C_C"/>
    <property type="match status" value="1"/>
</dbReference>
<proteinExistence type="predicted"/>
<keyword evidence="5" id="KW-1185">Reference proteome</keyword>
<reference evidence="4 5" key="1">
    <citation type="submission" date="2016-03" db="EMBL/GenBank/DDBJ databases">
        <title>How can Kluyveromyces marxianus grow so fast - potential evolutionary course in Saccharomyces Complex revealed by comparative genomics.</title>
        <authorList>
            <person name="Mo W."/>
            <person name="Lu W."/>
            <person name="Yang X."/>
            <person name="Qi J."/>
            <person name="Lv H."/>
        </authorList>
    </citation>
    <scope>NUCLEOTIDE SEQUENCE [LARGE SCALE GENOMIC DNA]</scope>
    <source>
        <strain evidence="4 5">FIM1</strain>
    </source>
</reference>
<feature type="transmembrane region" description="Helical" evidence="1">
    <location>
        <begin position="99"/>
        <end position="118"/>
    </location>
</feature>
<evidence type="ECO:0000313" key="4">
    <source>
        <dbReference type="EMBL" id="QGN18356.1"/>
    </source>
</evidence>
<dbReference type="Proteomes" id="UP000422736">
    <property type="component" value="Chromosome 7"/>
</dbReference>
<reference evidence="4 5" key="2">
    <citation type="submission" date="2019-11" db="EMBL/GenBank/DDBJ databases">
        <authorList>
            <person name="Lu H."/>
        </authorList>
    </citation>
    <scope>NUCLEOTIDE SEQUENCE [LARGE SCALE GENOMIC DNA]</scope>
    <source>
        <strain evidence="4 5">FIM1</strain>
    </source>
</reference>
<keyword evidence="1" id="KW-0472">Membrane</keyword>
<evidence type="ECO:0000256" key="1">
    <source>
        <dbReference type="SAM" id="Phobius"/>
    </source>
</evidence>
<evidence type="ECO:0000259" key="3">
    <source>
        <dbReference type="SMART" id="SM01042"/>
    </source>
</evidence>
<evidence type="ECO:0000313" key="5">
    <source>
        <dbReference type="Proteomes" id="UP000422736"/>
    </source>
</evidence>
<dbReference type="Pfam" id="PF10104">
    <property type="entry name" value="Brr6_like_C_C"/>
    <property type="match status" value="1"/>
</dbReference>
<keyword evidence="2" id="KW-0732">Signal</keyword>
<feature type="signal peptide" evidence="2">
    <location>
        <begin position="1"/>
        <end position="23"/>
    </location>
</feature>
<feature type="chain" id="PRO_5045108112" evidence="2">
    <location>
        <begin position="24"/>
        <end position="123"/>
    </location>
</feature>
<dbReference type="PANTHER" id="PTHR28136">
    <property type="entry name" value="NUCLEUS EXPORT PROTEIN BRR6"/>
    <property type="match status" value="1"/>
</dbReference>
<dbReference type="InterPro" id="IPR018767">
    <property type="entry name" value="Brl1/Brr6_dom"/>
</dbReference>
<name>A0ABX6F1N9_KLUMA</name>
<protein>
    <submittedName>
        <fullName evidence="4">Nucleus export protein BRR6</fullName>
    </submittedName>
</protein>
<sequence length="123" mass="14330">MVSASRAVFQLLLVALVCHFCWTVHKDVQWQLMEQEWVDMKKISRCKLEYVQNRCSEGLRPALVQKCEEWWHCAQLDSHPSVHQMASLYATTLAQTLNSFVQALAFRTILLLLVLIYVSRHVL</sequence>
<organism evidence="4 5">
    <name type="scientific">Kluyveromyces marxianus</name>
    <name type="common">Yeast</name>
    <name type="synonym">Candida kefyr</name>
    <dbReference type="NCBI Taxonomy" id="4911"/>
    <lineage>
        <taxon>Eukaryota</taxon>
        <taxon>Fungi</taxon>
        <taxon>Dikarya</taxon>
        <taxon>Ascomycota</taxon>
        <taxon>Saccharomycotina</taxon>
        <taxon>Saccharomycetes</taxon>
        <taxon>Saccharomycetales</taxon>
        <taxon>Saccharomycetaceae</taxon>
        <taxon>Kluyveromyces</taxon>
    </lineage>
</organism>
<dbReference type="PANTHER" id="PTHR28136:SF5">
    <property type="entry name" value="NUCLEUS EXPORT PROTEIN BRR6"/>
    <property type="match status" value="1"/>
</dbReference>
<keyword evidence="1" id="KW-1133">Transmembrane helix</keyword>
<dbReference type="EMBL" id="CP015061">
    <property type="protein sequence ID" value="QGN18356.1"/>
    <property type="molecule type" value="Genomic_DNA"/>
</dbReference>
<keyword evidence="1" id="KW-0812">Transmembrane</keyword>
<evidence type="ECO:0000256" key="2">
    <source>
        <dbReference type="SAM" id="SignalP"/>
    </source>
</evidence>
<gene>
    <name evidence="4" type="primary">BRR6</name>
    <name evidence="4" type="ORF">FIM1_4683</name>
</gene>
<accession>A0ABX6F1N9</accession>